<feature type="region of interest" description="Disordered" evidence="1">
    <location>
        <begin position="538"/>
        <end position="559"/>
    </location>
</feature>
<dbReference type="SUPFAM" id="SSF57997">
    <property type="entry name" value="Tropomyosin"/>
    <property type="match status" value="1"/>
</dbReference>
<dbReference type="Proteomes" id="UP000799436">
    <property type="component" value="Unassembled WGS sequence"/>
</dbReference>
<dbReference type="AlphaFoldDB" id="A0A6G1KX48"/>
<sequence length="559" mass="62606">MENSPSRGSDQSKRLSIAPRMITRRRSTFGSVKRKSTAVIFHLSEHLQKQREAFARKWQDQNSELSEVKEVDADEEEEQEDATDTVARDLLIALALRHRSLYESRIQVSTLSANCRLSQKTLQKNNDRLQALQDQDPVSNADTIDDLLSRIERCGDDLENFQAALGVAKKEEEAHEQRRGGLLDQVAALYRSLGQNTSACPDEFQEVISSYIGQDDELKRRKGHEDSMIREMDNREDYLQQKIRELETKLPFPGSQAHDSPANIALTKIMLARYAGILTGVRTYKRSVLKSRVEVGEARKKADDDFCLAIGSRLTAMGLLEGEGLRVPELQPEPKSRTPSSVMIQEESSAKEKRIHTPEPSAPPKDTDGELKEYRQVHAQVRQPSNRDSALFRRKAFRRTGSTKMRLKDRVRLSVRIVAAEEDLEKVAVPQSITEEIGPSTGKMKLLGRSNSHINNDGPARTPKVVTPSKPEHEGAGQRAEVDWVPEPGLIAPKVASPVSPQFVDSPTLGKRNTWTPMVDGDRLATERHNAVLQVLRHFPGPEAGGEKSTPSSSRRKSI</sequence>
<feature type="region of interest" description="Disordered" evidence="1">
    <location>
        <begin position="1"/>
        <end position="20"/>
    </location>
</feature>
<organism evidence="2 3">
    <name type="scientific">Teratosphaeria nubilosa</name>
    <dbReference type="NCBI Taxonomy" id="161662"/>
    <lineage>
        <taxon>Eukaryota</taxon>
        <taxon>Fungi</taxon>
        <taxon>Dikarya</taxon>
        <taxon>Ascomycota</taxon>
        <taxon>Pezizomycotina</taxon>
        <taxon>Dothideomycetes</taxon>
        <taxon>Dothideomycetidae</taxon>
        <taxon>Mycosphaerellales</taxon>
        <taxon>Teratosphaeriaceae</taxon>
        <taxon>Teratosphaeria</taxon>
    </lineage>
</organism>
<protein>
    <submittedName>
        <fullName evidence="2">Uncharacterized protein</fullName>
    </submittedName>
</protein>
<keyword evidence="3" id="KW-1185">Reference proteome</keyword>
<gene>
    <name evidence="2" type="ORF">EJ03DRAFT_355497</name>
</gene>
<feature type="compositionally biased region" description="Polar residues" evidence="1">
    <location>
        <begin position="337"/>
        <end position="347"/>
    </location>
</feature>
<feature type="region of interest" description="Disordered" evidence="1">
    <location>
        <begin position="453"/>
        <end position="480"/>
    </location>
</feature>
<dbReference type="EMBL" id="ML995911">
    <property type="protein sequence ID" value="KAF2764748.1"/>
    <property type="molecule type" value="Genomic_DNA"/>
</dbReference>
<feature type="region of interest" description="Disordered" evidence="1">
    <location>
        <begin position="497"/>
        <end position="516"/>
    </location>
</feature>
<evidence type="ECO:0000313" key="2">
    <source>
        <dbReference type="EMBL" id="KAF2764748.1"/>
    </source>
</evidence>
<feature type="compositionally biased region" description="Basic and acidic residues" evidence="1">
    <location>
        <begin position="348"/>
        <end position="357"/>
    </location>
</feature>
<accession>A0A6G1KX48</accession>
<name>A0A6G1KX48_9PEZI</name>
<feature type="region of interest" description="Disordered" evidence="1">
    <location>
        <begin position="325"/>
        <end position="369"/>
    </location>
</feature>
<reference evidence="2" key="1">
    <citation type="journal article" date="2020" name="Stud. Mycol.">
        <title>101 Dothideomycetes genomes: a test case for predicting lifestyles and emergence of pathogens.</title>
        <authorList>
            <person name="Haridas S."/>
            <person name="Albert R."/>
            <person name="Binder M."/>
            <person name="Bloem J."/>
            <person name="Labutti K."/>
            <person name="Salamov A."/>
            <person name="Andreopoulos B."/>
            <person name="Baker S."/>
            <person name="Barry K."/>
            <person name="Bills G."/>
            <person name="Bluhm B."/>
            <person name="Cannon C."/>
            <person name="Castanera R."/>
            <person name="Culley D."/>
            <person name="Daum C."/>
            <person name="Ezra D."/>
            <person name="Gonzalez J."/>
            <person name="Henrissat B."/>
            <person name="Kuo A."/>
            <person name="Liang C."/>
            <person name="Lipzen A."/>
            <person name="Lutzoni F."/>
            <person name="Magnuson J."/>
            <person name="Mondo S."/>
            <person name="Nolan M."/>
            <person name="Ohm R."/>
            <person name="Pangilinan J."/>
            <person name="Park H.-J."/>
            <person name="Ramirez L."/>
            <person name="Alfaro M."/>
            <person name="Sun H."/>
            <person name="Tritt A."/>
            <person name="Yoshinaga Y."/>
            <person name="Zwiers L.-H."/>
            <person name="Turgeon B."/>
            <person name="Goodwin S."/>
            <person name="Spatafora J."/>
            <person name="Crous P."/>
            <person name="Grigoriev I."/>
        </authorList>
    </citation>
    <scope>NUCLEOTIDE SEQUENCE</scope>
    <source>
        <strain evidence="2">CBS 116005</strain>
    </source>
</reference>
<dbReference type="OrthoDB" id="10293644at2759"/>
<evidence type="ECO:0000313" key="3">
    <source>
        <dbReference type="Proteomes" id="UP000799436"/>
    </source>
</evidence>
<feature type="compositionally biased region" description="Basic and acidic residues" evidence="1">
    <location>
        <begin position="470"/>
        <end position="480"/>
    </location>
</feature>
<proteinExistence type="predicted"/>
<evidence type="ECO:0000256" key="1">
    <source>
        <dbReference type="SAM" id="MobiDB-lite"/>
    </source>
</evidence>
<feature type="compositionally biased region" description="Polar residues" evidence="1">
    <location>
        <begin position="499"/>
        <end position="516"/>
    </location>
</feature>